<accession>A0A0D3HQ07</accession>
<comment type="similarity">
    <text evidence="1">Belongs to the disease resistance NB-LRR family.</text>
</comment>
<dbReference type="EnsemblPlants" id="OBART11G23010.1">
    <property type="protein sequence ID" value="OBART11G23010.1"/>
    <property type="gene ID" value="OBART11G23010"/>
</dbReference>
<dbReference type="Gene3D" id="3.40.50.300">
    <property type="entry name" value="P-loop containing nucleotide triphosphate hydrolases"/>
    <property type="match status" value="1"/>
</dbReference>
<evidence type="ECO:0008006" key="13">
    <source>
        <dbReference type="Google" id="ProtNLM"/>
    </source>
</evidence>
<dbReference type="eggNOG" id="KOG4658">
    <property type="taxonomic scope" value="Eukaryota"/>
</dbReference>
<dbReference type="Pfam" id="PF23598">
    <property type="entry name" value="LRR_14"/>
    <property type="match status" value="1"/>
</dbReference>
<dbReference type="Gene3D" id="1.10.8.430">
    <property type="entry name" value="Helical domain of apoptotic protease-activating factors"/>
    <property type="match status" value="1"/>
</dbReference>
<name>A0A0D3HQ07_9ORYZ</name>
<evidence type="ECO:0000313" key="12">
    <source>
        <dbReference type="Proteomes" id="UP000026960"/>
    </source>
</evidence>
<dbReference type="PRINTS" id="PR00364">
    <property type="entry name" value="DISEASERSIST"/>
</dbReference>
<evidence type="ECO:0000256" key="2">
    <source>
        <dbReference type="ARBA" id="ARBA00022614"/>
    </source>
</evidence>
<dbReference type="GO" id="GO:0043531">
    <property type="term" value="F:ADP binding"/>
    <property type="evidence" value="ECO:0007669"/>
    <property type="project" value="InterPro"/>
</dbReference>
<dbReference type="AlphaFoldDB" id="A0A0D3HQ07"/>
<dbReference type="InterPro" id="IPR036093">
    <property type="entry name" value="NAC_dom_sf"/>
</dbReference>
<evidence type="ECO:0000256" key="3">
    <source>
        <dbReference type="ARBA" id="ARBA00022737"/>
    </source>
</evidence>
<evidence type="ECO:0000256" key="4">
    <source>
        <dbReference type="ARBA" id="ARBA00022741"/>
    </source>
</evidence>
<dbReference type="GO" id="GO:0002758">
    <property type="term" value="P:innate immune response-activating signaling pathway"/>
    <property type="evidence" value="ECO:0007669"/>
    <property type="project" value="UniProtKB-ARBA"/>
</dbReference>
<evidence type="ECO:0000256" key="6">
    <source>
        <dbReference type="ARBA" id="ARBA00023054"/>
    </source>
</evidence>
<dbReference type="Gene3D" id="1.20.5.4130">
    <property type="match status" value="1"/>
</dbReference>
<dbReference type="InterPro" id="IPR042197">
    <property type="entry name" value="Apaf_helical"/>
</dbReference>
<dbReference type="PaxDb" id="65489-OBART11G23010.1"/>
<keyword evidence="5" id="KW-0611">Plant defense</keyword>
<dbReference type="Pfam" id="PF23559">
    <property type="entry name" value="WHD_DRP"/>
    <property type="match status" value="1"/>
</dbReference>
<feature type="domain" description="Disease resistance R13L4/SHOC-2-like LRR" evidence="10">
    <location>
        <begin position="592"/>
        <end position="945"/>
    </location>
</feature>
<proteinExistence type="inferred from homology"/>
<keyword evidence="2" id="KW-0433">Leucine-rich repeat</keyword>
<dbReference type="FunFam" id="1.10.10.10:FF:000322">
    <property type="entry name" value="Probable disease resistance protein At1g63360"/>
    <property type="match status" value="1"/>
</dbReference>
<feature type="domain" description="Disease resistance protein winged helix" evidence="9">
    <location>
        <begin position="472"/>
        <end position="543"/>
    </location>
</feature>
<evidence type="ECO:0000259" key="9">
    <source>
        <dbReference type="Pfam" id="PF23559"/>
    </source>
</evidence>
<dbReference type="InterPro" id="IPR055414">
    <property type="entry name" value="LRR_R13L4/SHOC2-like"/>
</dbReference>
<dbReference type="SUPFAM" id="SSF101941">
    <property type="entry name" value="NAC domain"/>
    <property type="match status" value="1"/>
</dbReference>
<dbReference type="InterPro" id="IPR027417">
    <property type="entry name" value="P-loop_NTPase"/>
</dbReference>
<reference evidence="11" key="2">
    <citation type="submission" date="2015-03" db="UniProtKB">
        <authorList>
            <consortium name="EnsemblPlants"/>
        </authorList>
    </citation>
    <scope>IDENTIFICATION</scope>
</reference>
<dbReference type="InterPro" id="IPR058922">
    <property type="entry name" value="WHD_DRP"/>
</dbReference>
<dbReference type="PANTHER" id="PTHR23155">
    <property type="entry name" value="DISEASE RESISTANCE PROTEIN RP"/>
    <property type="match status" value="1"/>
</dbReference>
<dbReference type="InterPro" id="IPR044974">
    <property type="entry name" value="Disease_R_plants"/>
</dbReference>
<dbReference type="InterPro" id="IPR041118">
    <property type="entry name" value="Rx_N"/>
</dbReference>
<evidence type="ECO:0000259" key="10">
    <source>
        <dbReference type="Pfam" id="PF23598"/>
    </source>
</evidence>
<dbReference type="Pfam" id="PF00931">
    <property type="entry name" value="NB-ARC"/>
    <property type="match status" value="1"/>
</dbReference>
<dbReference type="SUPFAM" id="SSF52540">
    <property type="entry name" value="P-loop containing nucleoside triphosphate hydrolases"/>
    <property type="match status" value="1"/>
</dbReference>
<dbReference type="Proteomes" id="UP000026960">
    <property type="component" value="Chromosome 11"/>
</dbReference>
<dbReference type="GO" id="GO:0042742">
    <property type="term" value="P:defense response to bacterium"/>
    <property type="evidence" value="ECO:0007669"/>
    <property type="project" value="UniProtKB-ARBA"/>
</dbReference>
<reference evidence="11" key="1">
    <citation type="journal article" date="2009" name="Rice">
        <title>De Novo Next Generation Sequencing of Plant Genomes.</title>
        <authorList>
            <person name="Rounsley S."/>
            <person name="Marri P.R."/>
            <person name="Yu Y."/>
            <person name="He R."/>
            <person name="Sisneros N."/>
            <person name="Goicoechea J.L."/>
            <person name="Lee S.J."/>
            <person name="Angelova A."/>
            <person name="Kudrna D."/>
            <person name="Luo M."/>
            <person name="Affourtit J."/>
            <person name="Desany B."/>
            <person name="Knight J."/>
            <person name="Niazi F."/>
            <person name="Egholm M."/>
            <person name="Wing R.A."/>
        </authorList>
    </citation>
    <scope>NUCLEOTIDE SEQUENCE [LARGE SCALE GENOMIC DNA]</scope>
    <source>
        <strain evidence="11">cv. IRGC 105608</strain>
    </source>
</reference>
<evidence type="ECO:0000313" key="11">
    <source>
        <dbReference type="EnsemblPlants" id="OBART11G23010.1"/>
    </source>
</evidence>
<keyword evidence="6" id="KW-0175">Coiled coil</keyword>
<feature type="domain" description="NB-ARC" evidence="7">
    <location>
        <begin position="215"/>
        <end position="383"/>
    </location>
</feature>
<dbReference type="Pfam" id="PF18052">
    <property type="entry name" value="Rx_N"/>
    <property type="match status" value="1"/>
</dbReference>
<evidence type="ECO:0000259" key="7">
    <source>
        <dbReference type="Pfam" id="PF00931"/>
    </source>
</evidence>
<dbReference type="SUPFAM" id="SSF52058">
    <property type="entry name" value="L domain-like"/>
    <property type="match status" value="1"/>
</dbReference>
<dbReference type="PANTHER" id="PTHR23155:SF1094">
    <property type="entry name" value="OS11G0686400 PROTEIN"/>
    <property type="match status" value="1"/>
</dbReference>
<keyword evidence="12" id="KW-1185">Reference proteome</keyword>
<dbReference type="InterPro" id="IPR002182">
    <property type="entry name" value="NB-ARC"/>
</dbReference>
<dbReference type="InterPro" id="IPR032675">
    <property type="entry name" value="LRR_dom_sf"/>
</dbReference>
<evidence type="ECO:0000256" key="5">
    <source>
        <dbReference type="ARBA" id="ARBA00022821"/>
    </source>
</evidence>
<dbReference type="Gene3D" id="3.80.10.10">
    <property type="entry name" value="Ribonuclease Inhibitor"/>
    <property type="match status" value="1"/>
</dbReference>
<keyword evidence="4" id="KW-0547">Nucleotide-binding</keyword>
<dbReference type="GO" id="GO:0003677">
    <property type="term" value="F:DNA binding"/>
    <property type="evidence" value="ECO:0007669"/>
    <property type="project" value="InterPro"/>
</dbReference>
<dbReference type="STRING" id="65489.A0A0D3HQ07"/>
<sequence>MEAPTCGLWGAVLNLPGRLDGVLLRHGSILPKGVEEEIPLIKKDLHLMISILNGYYSESPELEDATATTMARRRCWTKEVRELSYDIEDCIDHYEHAATADSPGGRTASGGIPPRRKITRRRWQRTTPLWNPERLKQRLWMANKIREFSLRAQDALKRHAMFCSSVGGNGIATSTASSSTAATGDASSSSSTICWHTTRFRERDFCVPPVGINVAMNKLEDWLTACDDEDQKRLRVVSIVGVGGIGKTTLANELYRKLRRQFECWAFVRSSQKPDVRRILISILSQLRLQQPPESWKVHSLISSIRAHLQDKRYLIIVDDICFISTWDIIKCALPDGTSSSRVLTTTQYDDLAVQSCGYDTKYVFKMKSLSQHDSRYLFFNTVSGSRFIYSPGSTEVSDDIIRKCGSLPLAIVSITSILEKSRKMEQWGYVNKSLGYNLMKNPTLEGIKQVLDLSYNNLSEHLKPCVLYLSIYQEDYLICKDDLVNQWLAEGLICATKDHTKEEISEACFGELVSSKMIQPVHIDGNGDVMSFVIQHMVLNFIRYKSIEENFVTVIHHSQTATKLSDKVRRLSLHFGNVKDAKLPINMRLSQVRTLAFFGAYKYWWRSIKDQFPLLQVLILYFWHDEDIISFDLTIISQLFRLKYLKITSDVTLELQTKTRGLQCLETLKIDARISTAPLDTTHLSGLLHLSLPADTNLANGIGHMTSLHTFGYFDLSYNSVENVLSLGKLTNLRNLQLTCFTIQPNNLEIKLQCLGFILQKLSNLKSVTMSTAGSSCVNSTDASSTNISVRISGDGLSSMSSPPALVERLELLPRICIFSYLPKWISLLSKLRILKIGVRELVRNDIDVLMGLRALTDLSLHVHTKPTEIIFFGRLGFKALKYLKINCCVACLKFDMDAMPSLYKLKLGYNVDGVDQERTIPDGIQDLYGLKEISVKIGGADPEKYDRRAEELAFMIDSGLRYRCMSVTLQCVRQMFDFNEDKSSLTQEEQRKLKQQEILEDDSDEEYDEIIQDSGEQEVKQSALSEWDIVHLLRNKLDNQQDGTTCHFPVVASYYVDTCQLTDRHPVGLKKSMLLYRGREPSGRKTKWKIDEFWALDNAANGSEELLAQLCRSRQNVGLMPRFPLSLCRLYSTKSSSERHVLATSSNEISEDESD</sequence>
<evidence type="ECO:0000256" key="1">
    <source>
        <dbReference type="ARBA" id="ARBA00008894"/>
    </source>
</evidence>
<dbReference type="GO" id="GO:0009626">
    <property type="term" value="P:plant-type hypersensitive response"/>
    <property type="evidence" value="ECO:0007669"/>
    <property type="project" value="UniProtKB-ARBA"/>
</dbReference>
<dbReference type="Gramene" id="OBART11G23010.1">
    <property type="protein sequence ID" value="OBART11G23010.1"/>
    <property type="gene ID" value="OBART11G23010"/>
</dbReference>
<keyword evidence="3" id="KW-0677">Repeat</keyword>
<evidence type="ECO:0000259" key="8">
    <source>
        <dbReference type="Pfam" id="PF18052"/>
    </source>
</evidence>
<organism evidence="11">
    <name type="scientific">Oryza barthii</name>
    <dbReference type="NCBI Taxonomy" id="65489"/>
    <lineage>
        <taxon>Eukaryota</taxon>
        <taxon>Viridiplantae</taxon>
        <taxon>Streptophyta</taxon>
        <taxon>Embryophyta</taxon>
        <taxon>Tracheophyta</taxon>
        <taxon>Spermatophyta</taxon>
        <taxon>Magnoliopsida</taxon>
        <taxon>Liliopsida</taxon>
        <taxon>Poales</taxon>
        <taxon>Poaceae</taxon>
        <taxon>BOP clade</taxon>
        <taxon>Oryzoideae</taxon>
        <taxon>Oryzeae</taxon>
        <taxon>Oryzinae</taxon>
        <taxon>Oryza</taxon>
    </lineage>
</organism>
<dbReference type="GO" id="GO:0006355">
    <property type="term" value="P:regulation of DNA-templated transcription"/>
    <property type="evidence" value="ECO:0007669"/>
    <property type="project" value="InterPro"/>
</dbReference>
<protein>
    <recommendedName>
        <fullName evidence="13">NB-ARC domain-containing protein</fullName>
    </recommendedName>
</protein>
<feature type="domain" description="Disease resistance N-terminal" evidence="8">
    <location>
        <begin position="26"/>
        <end position="102"/>
    </location>
</feature>
<dbReference type="HOGENOM" id="CLU_000837_25_1_1"/>